<reference evidence="3" key="1">
    <citation type="journal article" date="2017" name="Nat. Commun.">
        <title>The asparagus genome sheds light on the origin and evolution of a young Y chromosome.</title>
        <authorList>
            <person name="Harkess A."/>
            <person name="Zhou J."/>
            <person name="Xu C."/>
            <person name="Bowers J.E."/>
            <person name="Van der Hulst R."/>
            <person name="Ayyampalayam S."/>
            <person name="Mercati F."/>
            <person name="Riccardi P."/>
            <person name="McKain M.R."/>
            <person name="Kakrana A."/>
            <person name="Tang H."/>
            <person name="Ray J."/>
            <person name="Groenendijk J."/>
            <person name="Arikit S."/>
            <person name="Mathioni S.M."/>
            <person name="Nakano M."/>
            <person name="Shan H."/>
            <person name="Telgmann-Rauber A."/>
            <person name="Kanno A."/>
            <person name="Yue Z."/>
            <person name="Chen H."/>
            <person name="Li W."/>
            <person name="Chen Y."/>
            <person name="Xu X."/>
            <person name="Zhang Y."/>
            <person name="Luo S."/>
            <person name="Chen H."/>
            <person name="Gao J."/>
            <person name="Mao Z."/>
            <person name="Pires J.C."/>
            <person name="Luo M."/>
            <person name="Kudrna D."/>
            <person name="Wing R.A."/>
            <person name="Meyers B.C."/>
            <person name="Yi K."/>
            <person name="Kong H."/>
            <person name="Lavrijsen P."/>
            <person name="Sunseri F."/>
            <person name="Falavigna A."/>
            <person name="Ye Y."/>
            <person name="Leebens-Mack J.H."/>
            <person name="Chen G."/>
        </authorList>
    </citation>
    <scope>NUCLEOTIDE SEQUENCE [LARGE SCALE GENOMIC DNA]</scope>
    <source>
        <strain evidence="3">cv. DH0086</strain>
    </source>
</reference>
<gene>
    <name evidence="2" type="ORF">A4U43_C03F32020</name>
</gene>
<keyword evidence="3" id="KW-1185">Reference proteome</keyword>
<dbReference type="Gramene" id="ONK76775">
    <property type="protein sequence ID" value="ONK76775"/>
    <property type="gene ID" value="A4U43_C03F32020"/>
</dbReference>
<proteinExistence type="predicted"/>
<feature type="region of interest" description="Disordered" evidence="1">
    <location>
        <begin position="1"/>
        <end position="103"/>
    </location>
</feature>
<accession>A0A5P1FEI2</accession>
<protein>
    <submittedName>
        <fullName evidence="2">Uncharacterized protein</fullName>
    </submittedName>
</protein>
<evidence type="ECO:0000313" key="3">
    <source>
        <dbReference type="Proteomes" id="UP000243459"/>
    </source>
</evidence>
<dbReference type="AlphaFoldDB" id="A0A5P1FEI2"/>
<organism evidence="2 3">
    <name type="scientific">Asparagus officinalis</name>
    <name type="common">Garden asparagus</name>
    <dbReference type="NCBI Taxonomy" id="4686"/>
    <lineage>
        <taxon>Eukaryota</taxon>
        <taxon>Viridiplantae</taxon>
        <taxon>Streptophyta</taxon>
        <taxon>Embryophyta</taxon>
        <taxon>Tracheophyta</taxon>
        <taxon>Spermatophyta</taxon>
        <taxon>Magnoliopsida</taxon>
        <taxon>Liliopsida</taxon>
        <taxon>Asparagales</taxon>
        <taxon>Asparagaceae</taxon>
        <taxon>Asparagoideae</taxon>
        <taxon>Asparagus</taxon>
    </lineage>
</organism>
<feature type="compositionally biased region" description="Basic and acidic residues" evidence="1">
    <location>
        <begin position="46"/>
        <end position="66"/>
    </location>
</feature>
<evidence type="ECO:0000313" key="2">
    <source>
        <dbReference type="EMBL" id="ONK76775.1"/>
    </source>
</evidence>
<dbReference type="Proteomes" id="UP000243459">
    <property type="component" value="Chromosome 3"/>
</dbReference>
<name>A0A5P1FEI2_ASPOF</name>
<dbReference type="EMBL" id="CM007383">
    <property type="protein sequence ID" value="ONK76775.1"/>
    <property type="molecule type" value="Genomic_DNA"/>
</dbReference>
<sequence>MAVHGCGPRGGRGARDEHDDRGDDDEGQREEAEMRPSGEVATADASGERAEAALEFDRRRKADRQEAWSGGYAAASRASARGGVAGGERGSKLGFEWARVGVH</sequence>
<feature type="compositionally biased region" description="Low complexity" evidence="1">
    <location>
        <begin position="67"/>
        <end position="82"/>
    </location>
</feature>
<evidence type="ECO:0000256" key="1">
    <source>
        <dbReference type="SAM" id="MobiDB-lite"/>
    </source>
</evidence>